<dbReference type="Pfam" id="PF06812">
    <property type="entry name" value="ImpA_N"/>
    <property type="match status" value="1"/>
</dbReference>
<evidence type="ECO:0000313" key="4">
    <source>
        <dbReference type="Proteomes" id="UP001524499"/>
    </source>
</evidence>
<proteinExistence type="predicted"/>
<dbReference type="PANTHER" id="PTHR37951:SF1">
    <property type="entry name" value="TYPE VI SECRETION SYSTEM COMPONENT TSSA1"/>
    <property type="match status" value="1"/>
</dbReference>
<feature type="region of interest" description="Disordered" evidence="1">
    <location>
        <begin position="246"/>
        <end position="270"/>
    </location>
</feature>
<name>A0ABT1TIP5_9GAMM</name>
<reference evidence="3 4" key="1">
    <citation type="submission" date="2022-07" db="EMBL/GenBank/DDBJ databases">
        <title>Methylomonas rivi sp. nov., Methylomonas rosea sp. nov., Methylomonas aureus sp. nov. and Methylomonas subterranea sp. nov., four novel methanotrophs isolated from a freshwater creek and the deep terrestrial subsurface.</title>
        <authorList>
            <person name="Abin C."/>
            <person name="Sankaranarayanan K."/>
            <person name="Garner C."/>
            <person name="Sindelar R."/>
            <person name="Kotary K."/>
            <person name="Garner R."/>
            <person name="Barclay S."/>
            <person name="Lawson P."/>
            <person name="Krumholz L."/>
        </authorList>
    </citation>
    <scope>NUCLEOTIDE SEQUENCE [LARGE SCALE GENOMIC DNA]</scope>
    <source>
        <strain evidence="3 4">SURF-2</strain>
    </source>
</reference>
<evidence type="ECO:0000256" key="1">
    <source>
        <dbReference type="SAM" id="MobiDB-lite"/>
    </source>
</evidence>
<comment type="caution">
    <text evidence="3">The sequence shown here is derived from an EMBL/GenBank/DDBJ whole genome shotgun (WGS) entry which is preliminary data.</text>
</comment>
<feature type="domain" description="ImpA N-terminal" evidence="2">
    <location>
        <begin position="8"/>
        <end position="129"/>
    </location>
</feature>
<sequence length="346" mass="38061">MADLLAFLEEISPDNPCGDYLEYDPAYLELGKNILGKPEDPITGEKAQPPNWRDIHKQALAILQQSKDIQVVVYLLRALINLEGVPGFRDGLNLLYSLLEKYWDELHPVLDPDDDLDPTTRVNILEELSNFDSVLWPLTQAPLVDSKAVGRYSLRDYHLASDKVEVPEGVAKPDLNSIRAAFLDVPEETVSATYQAINDGIRLVQQLDSFVGEKVGIENGPDLSAISSLLKEMRYVFDQYAETGAGDEEELSGGAEGAEGESGSGGASRKAAAVGGVNSRQDVLKTLDLICKYYRENEPSSPVPILLERAKKLVTADFMQIVQNLLPDGMSQLEQIKGPDPDADQY</sequence>
<accession>A0ABT1TIP5</accession>
<dbReference type="InterPro" id="IPR017740">
    <property type="entry name" value="TssA-like"/>
</dbReference>
<dbReference type="RefSeq" id="WP_256603269.1">
    <property type="nucleotide sequence ID" value="NZ_JANIBJ010000028.1"/>
</dbReference>
<organism evidence="3 4">
    <name type="scientific">Methylomonas subterranea</name>
    <dbReference type="NCBI Taxonomy" id="2952225"/>
    <lineage>
        <taxon>Bacteria</taxon>
        <taxon>Pseudomonadati</taxon>
        <taxon>Pseudomonadota</taxon>
        <taxon>Gammaproteobacteria</taxon>
        <taxon>Methylococcales</taxon>
        <taxon>Methylococcaceae</taxon>
        <taxon>Methylomonas</taxon>
    </lineage>
</organism>
<dbReference type="PANTHER" id="PTHR37951">
    <property type="entry name" value="CYTOPLASMIC PROTEIN-RELATED"/>
    <property type="match status" value="1"/>
</dbReference>
<dbReference type="NCBIfam" id="TIGR03363">
    <property type="entry name" value="VI_chp_8"/>
    <property type="match status" value="1"/>
</dbReference>
<protein>
    <submittedName>
        <fullName evidence="3">Type VI secretion system protein TssA</fullName>
    </submittedName>
</protein>
<dbReference type="EMBL" id="JANIBJ010000028">
    <property type="protein sequence ID" value="MCQ8105329.1"/>
    <property type="molecule type" value="Genomic_DNA"/>
</dbReference>
<keyword evidence="4" id="KW-1185">Reference proteome</keyword>
<gene>
    <name evidence="3" type="primary">tssA</name>
    <name evidence="3" type="ORF">NP590_14535</name>
</gene>
<feature type="compositionally biased region" description="Gly residues" evidence="1">
    <location>
        <begin position="254"/>
        <end position="266"/>
    </location>
</feature>
<dbReference type="Proteomes" id="UP001524499">
    <property type="component" value="Unassembled WGS sequence"/>
</dbReference>
<evidence type="ECO:0000259" key="2">
    <source>
        <dbReference type="Pfam" id="PF06812"/>
    </source>
</evidence>
<dbReference type="InterPro" id="IPR010657">
    <property type="entry name" value="ImpA_N"/>
</dbReference>
<evidence type="ECO:0000313" key="3">
    <source>
        <dbReference type="EMBL" id="MCQ8105329.1"/>
    </source>
</evidence>